<protein>
    <submittedName>
        <fullName evidence="2">Uncharacterized protein</fullName>
    </submittedName>
</protein>
<reference evidence="2 3" key="1">
    <citation type="journal article" date="2019" name="Nat. Ecol. Evol.">
        <title>Megaphylogeny resolves global patterns of mushroom evolution.</title>
        <authorList>
            <person name="Varga T."/>
            <person name="Krizsan K."/>
            <person name="Foldi C."/>
            <person name="Dima B."/>
            <person name="Sanchez-Garcia M."/>
            <person name="Sanchez-Ramirez S."/>
            <person name="Szollosi G.J."/>
            <person name="Szarkandi J.G."/>
            <person name="Papp V."/>
            <person name="Albert L."/>
            <person name="Andreopoulos W."/>
            <person name="Angelini C."/>
            <person name="Antonin V."/>
            <person name="Barry K.W."/>
            <person name="Bougher N.L."/>
            <person name="Buchanan P."/>
            <person name="Buyck B."/>
            <person name="Bense V."/>
            <person name="Catcheside P."/>
            <person name="Chovatia M."/>
            <person name="Cooper J."/>
            <person name="Damon W."/>
            <person name="Desjardin D."/>
            <person name="Finy P."/>
            <person name="Geml J."/>
            <person name="Haridas S."/>
            <person name="Hughes K."/>
            <person name="Justo A."/>
            <person name="Karasinski D."/>
            <person name="Kautmanova I."/>
            <person name="Kiss B."/>
            <person name="Kocsube S."/>
            <person name="Kotiranta H."/>
            <person name="LaButti K.M."/>
            <person name="Lechner B.E."/>
            <person name="Liimatainen K."/>
            <person name="Lipzen A."/>
            <person name="Lukacs Z."/>
            <person name="Mihaltcheva S."/>
            <person name="Morgado L.N."/>
            <person name="Niskanen T."/>
            <person name="Noordeloos M.E."/>
            <person name="Ohm R.A."/>
            <person name="Ortiz-Santana B."/>
            <person name="Ovrebo C."/>
            <person name="Racz N."/>
            <person name="Riley R."/>
            <person name="Savchenko A."/>
            <person name="Shiryaev A."/>
            <person name="Soop K."/>
            <person name="Spirin V."/>
            <person name="Szebenyi C."/>
            <person name="Tomsovsky M."/>
            <person name="Tulloss R.E."/>
            <person name="Uehling J."/>
            <person name="Grigoriev I.V."/>
            <person name="Vagvolgyi C."/>
            <person name="Papp T."/>
            <person name="Martin F.M."/>
            <person name="Miettinen O."/>
            <person name="Hibbett D.S."/>
            <person name="Nagy L.G."/>
        </authorList>
    </citation>
    <scope>NUCLEOTIDE SEQUENCE [LARGE SCALE GENOMIC DNA]</scope>
    <source>
        <strain evidence="2 3">CBS 962.96</strain>
    </source>
</reference>
<organism evidence="2 3">
    <name type="scientific">Dendrothele bispora (strain CBS 962.96)</name>
    <dbReference type="NCBI Taxonomy" id="1314807"/>
    <lineage>
        <taxon>Eukaryota</taxon>
        <taxon>Fungi</taxon>
        <taxon>Dikarya</taxon>
        <taxon>Basidiomycota</taxon>
        <taxon>Agaricomycotina</taxon>
        <taxon>Agaricomycetes</taxon>
        <taxon>Agaricomycetidae</taxon>
        <taxon>Agaricales</taxon>
        <taxon>Agaricales incertae sedis</taxon>
        <taxon>Dendrothele</taxon>
    </lineage>
</organism>
<sequence>MQIIHAVTCIHEAAGHQRFLKYRTHICAYNKSNDSGNYNALEVFPSFLRFQPAFLFILTHLYVQTFVSESTLQLRLIRGPSDDDGKEVALMEALADAEEDAIPDDGAIEIDSEEEYQG</sequence>
<evidence type="ECO:0000313" key="3">
    <source>
        <dbReference type="Proteomes" id="UP000297245"/>
    </source>
</evidence>
<evidence type="ECO:0000313" key="2">
    <source>
        <dbReference type="EMBL" id="THU99172.1"/>
    </source>
</evidence>
<proteinExistence type="predicted"/>
<name>A0A4S8M9U0_DENBC</name>
<gene>
    <name evidence="2" type="ORF">K435DRAFT_795184</name>
</gene>
<evidence type="ECO:0000256" key="1">
    <source>
        <dbReference type="SAM" id="MobiDB-lite"/>
    </source>
</evidence>
<dbReference type="Proteomes" id="UP000297245">
    <property type="component" value="Unassembled WGS sequence"/>
</dbReference>
<keyword evidence="3" id="KW-1185">Reference proteome</keyword>
<dbReference type="EMBL" id="ML179124">
    <property type="protein sequence ID" value="THU99172.1"/>
    <property type="molecule type" value="Genomic_DNA"/>
</dbReference>
<feature type="region of interest" description="Disordered" evidence="1">
    <location>
        <begin position="98"/>
        <end position="118"/>
    </location>
</feature>
<dbReference type="AlphaFoldDB" id="A0A4S8M9U0"/>
<accession>A0A4S8M9U0</accession>